<keyword evidence="6 7" id="KW-0472">Membrane</keyword>
<feature type="transmembrane region" description="Helical" evidence="7">
    <location>
        <begin position="12"/>
        <end position="32"/>
    </location>
</feature>
<feature type="transmembrane region" description="Helical" evidence="7">
    <location>
        <begin position="183"/>
        <end position="205"/>
    </location>
</feature>
<keyword evidence="2 7" id="KW-0813">Transport</keyword>
<comment type="caution">
    <text evidence="9">The sequence shown here is derived from an EMBL/GenBank/DDBJ whole genome shotgun (WGS) entry which is preliminary data.</text>
</comment>
<evidence type="ECO:0000256" key="2">
    <source>
        <dbReference type="ARBA" id="ARBA00022448"/>
    </source>
</evidence>
<keyword evidence="10" id="KW-1185">Reference proteome</keyword>
<evidence type="ECO:0000256" key="6">
    <source>
        <dbReference type="ARBA" id="ARBA00023136"/>
    </source>
</evidence>
<dbReference type="RefSeq" id="WP_262684444.1">
    <property type="nucleotide sequence ID" value="NZ_JAOQIO010000038.1"/>
</dbReference>
<evidence type="ECO:0000259" key="8">
    <source>
        <dbReference type="PROSITE" id="PS50928"/>
    </source>
</evidence>
<dbReference type="PANTHER" id="PTHR43744">
    <property type="entry name" value="ABC TRANSPORTER PERMEASE PROTEIN MG189-RELATED-RELATED"/>
    <property type="match status" value="1"/>
</dbReference>
<feature type="transmembrane region" description="Helical" evidence="7">
    <location>
        <begin position="246"/>
        <end position="265"/>
    </location>
</feature>
<sequence length="280" mass="31260">MNTHKAISSTILYTGLSILFVLTLFPILYTMLSSFKTNLEVMSSGSLLPTSFSIKNYVDAWKLGHFDLYTWNSIYMTFFIVVGTIVTSTMGGYVFSRGKFPGKNLIFVILVSTMFISAGTLYLYPQLIVAKLFHLNTSLWGVIIINILGFNITQLYIARKYIDTISPEIDEAAKMDGCSFFRIFWNMIFPLIKPLIATIGLLSFMNAWNDYLLPMVFTIGNPNNSPLVVGVVALKSRGETVSSWNLMLAGTTMSIIPMLVVYLFLNRFFIAGLTSGAIKG</sequence>
<organism evidence="9 10">
    <name type="scientific">Paenibacillus baimaensis</name>
    <dbReference type="NCBI Taxonomy" id="2982185"/>
    <lineage>
        <taxon>Bacteria</taxon>
        <taxon>Bacillati</taxon>
        <taxon>Bacillota</taxon>
        <taxon>Bacilli</taxon>
        <taxon>Bacillales</taxon>
        <taxon>Paenibacillaceae</taxon>
        <taxon>Paenibacillus</taxon>
    </lineage>
</organism>
<accession>A0ABT2UHL3</accession>
<dbReference type="EMBL" id="JAOQIO010000038">
    <property type="protein sequence ID" value="MCU6793134.1"/>
    <property type="molecule type" value="Genomic_DNA"/>
</dbReference>
<dbReference type="InterPro" id="IPR035906">
    <property type="entry name" value="MetI-like_sf"/>
</dbReference>
<gene>
    <name evidence="9" type="ORF">OB236_13505</name>
</gene>
<evidence type="ECO:0000256" key="5">
    <source>
        <dbReference type="ARBA" id="ARBA00022989"/>
    </source>
</evidence>
<reference evidence="9 10" key="1">
    <citation type="submission" date="2022-09" db="EMBL/GenBank/DDBJ databases">
        <authorList>
            <person name="Han X.L."/>
            <person name="Wang Q."/>
            <person name="Lu T."/>
        </authorList>
    </citation>
    <scope>NUCLEOTIDE SEQUENCE [LARGE SCALE GENOMIC DNA]</scope>
    <source>
        <strain evidence="9 10">WQ 127069</strain>
    </source>
</reference>
<feature type="transmembrane region" description="Helical" evidence="7">
    <location>
        <begin position="105"/>
        <end position="125"/>
    </location>
</feature>
<comment type="subcellular location">
    <subcellularLocation>
        <location evidence="1 7">Cell membrane</location>
        <topology evidence="1 7">Multi-pass membrane protein</topology>
    </subcellularLocation>
</comment>
<feature type="transmembrane region" description="Helical" evidence="7">
    <location>
        <begin position="137"/>
        <end position="157"/>
    </location>
</feature>
<feature type="transmembrane region" description="Helical" evidence="7">
    <location>
        <begin position="73"/>
        <end position="93"/>
    </location>
</feature>
<evidence type="ECO:0000313" key="9">
    <source>
        <dbReference type="EMBL" id="MCU6793134.1"/>
    </source>
</evidence>
<evidence type="ECO:0000256" key="3">
    <source>
        <dbReference type="ARBA" id="ARBA00022475"/>
    </source>
</evidence>
<evidence type="ECO:0000256" key="7">
    <source>
        <dbReference type="RuleBase" id="RU363032"/>
    </source>
</evidence>
<dbReference type="CDD" id="cd06261">
    <property type="entry name" value="TM_PBP2"/>
    <property type="match status" value="1"/>
</dbReference>
<dbReference type="Gene3D" id="1.10.3720.10">
    <property type="entry name" value="MetI-like"/>
    <property type="match status" value="1"/>
</dbReference>
<keyword evidence="5 7" id="KW-1133">Transmembrane helix</keyword>
<dbReference type="SUPFAM" id="SSF161098">
    <property type="entry name" value="MetI-like"/>
    <property type="match status" value="1"/>
</dbReference>
<protein>
    <submittedName>
        <fullName evidence="9">Carbohydrate ABC transporter permease</fullName>
    </submittedName>
</protein>
<dbReference type="PROSITE" id="PS50928">
    <property type="entry name" value="ABC_TM1"/>
    <property type="match status" value="1"/>
</dbReference>
<dbReference type="Proteomes" id="UP001652445">
    <property type="component" value="Unassembled WGS sequence"/>
</dbReference>
<dbReference type="PANTHER" id="PTHR43744:SF12">
    <property type="entry name" value="ABC TRANSPORTER PERMEASE PROTEIN MG189-RELATED"/>
    <property type="match status" value="1"/>
</dbReference>
<comment type="similarity">
    <text evidence="7">Belongs to the binding-protein-dependent transport system permease family.</text>
</comment>
<proteinExistence type="inferred from homology"/>
<keyword evidence="4 7" id="KW-0812">Transmembrane</keyword>
<feature type="domain" description="ABC transmembrane type-1" evidence="8">
    <location>
        <begin position="70"/>
        <end position="265"/>
    </location>
</feature>
<keyword evidence="3" id="KW-1003">Cell membrane</keyword>
<dbReference type="Pfam" id="PF00528">
    <property type="entry name" value="BPD_transp_1"/>
    <property type="match status" value="1"/>
</dbReference>
<evidence type="ECO:0000313" key="10">
    <source>
        <dbReference type="Proteomes" id="UP001652445"/>
    </source>
</evidence>
<dbReference type="InterPro" id="IPR000515">
    <property type="entry name" value="MetI-like"/>
</dbReference>
<evidence type="ECO:0000256" key="1">
    <source>
        <dbReference type="ARBA" id="ARBA00004651"/>
    </source>
</evidence>
<evidence type="ECO:0000256" key="4">
    <source>
        <dbReference type="ARBA" id="ARBA00022692"/>
    </source>
</evidence>
<name>A0ABT2UHL3_9BACL</name>